<reference evidence="2 3" key="1">
    <citation type="submission" date="2014-04" db="EMBL/GenBank/DDBJ databases">
        <authorList>
            <consortium name="DOE Joint Genome Institute"/>
            <person name="Kuo A."/>
            <person name="Martino E."/>
            <person name="Perotto S."/>
            <person name="Kohler A."/>
            <person name="Nagy L.G."/>
            <person name="Floudas D."/>
            <person name="Copeland A."/>
            <person name="Barry K.W."/>
            <person name="Cichocki N."/>
            <person name="Veneault-Fourrey C."/>
            <person name="LaButti K."/>
            <person name="Lindquist E.A."/>
            <person name="Lipzen A."/>
            <person name="Lundell T."/>
            <person name="Morin E."/>
            <person name="Murat C."/>
            <person name="Sun H."/>
            <person name="Tunlid A."/>
            <person name="Henrissat B."/>
            <person name="Grigoriev I.V."/>
            <person name="Hibbett D.S."/>
            <person name="Martin F."/>
            <person name="Nordberg H.P."/>
            <person name="Cantor M.N."/>
            <person name="Hua S.X."/>
        </authorList>
    </citation>
    <scope>NUCLEOTIDE SEQUENCE [LARGE SCALE GENOMIC DNA]</scope>
    <source>
        <strain evidence="2 3">Zn</strain>
    </source>
</reference>
<dbReference type="InParanoid" id="A0A0C3GSZ5"/>
<dbReference type="EMBL" id="KN832890">
    <property type="protein sequence ID" value="KIM94499.1"/>
    <property type="molecule type" value="Genomic_DNA"/>
</dbReference>
<dbReference type="OrthoDB" id="4160064at2759"/>
<dbReference type="AlphaFoldDB" id="A0A0C3GSZ5"/>
<dbReference type="Proteomes" id="UP000054321">
    <property type="component" value="Unassembled WGS sequence"/>
</dbReference>
<keyword evidence="1" id="KW-0732">Signal</keyword>
<evidence type="ECO:0000313" key="2">
    <source>
        <dbReference type="EMBL" id="KIM94499.1"/>
    </source>
</evidence>
<evidence type="ECO:0000313" key="3">
    <source>
        <dbReference type="Proteomes" id="UP000054321"/>
    </source>
</evidence>
<reference evidence="3" key="2">
    <citation type="submission" date="2015-01" db="EMBL/GenBank/DDBJ databases">
        <title>Evolutionary Origins and Diversification of the Mycorrhizal Mutualists.</title>
        <authorList>
            <consortium name="DOE Joint Genome Institute"/>
            <consortium name="Mycorrhizal Genomics Consortium"/>
            <person name="Kohler A."/>
            <person name="Kuo A."/>
            <person name="Nagy L.G."/>
            <person name="Floudas D."/>
            <person name="Copeland A."/>
            <person name="Barry K.W."/>
            <person name="Cichocki N."/>
            <person name="Veneault-Fourrey C."/>
            <person name="LaButti K."/>
            <person name="Lindquist E.A."/>
            <person name="Lipzen A."/>
            <person name="Lundell T."/>
            <person name="Morin E."/>
            <person name="Murat C."/>
            <person name="Riley R."/>
            <person name="Ohm R."/>
            <person name="Sun H."/>
            <person name="Tunlid A."/>
            <person name="Henrissat B."/>
            <person name="Grigoriev I.V."/>
            <person name="Hibbett D.S."/>
            <person name="Martin F."/>
        </authorList>
    </citation>
    <scope>NUCLEOTIDE SEQUENCE [LARGE SCALE GENOMIC DNA]</scope>
    <source>
        <strain evidence="3">Zn</strain>
    </source>
</reference>
<dbReference type="InterPro" id="IPR025363">
    <property type="entry name" value="DUF4267"/>
</dbReference>
<sequence>MATLTALSTLRMASGAFFFASPELAAKTFSMPTAKPVAIVTRMVGARDLAVGALLHTCRRGNNSQVLSRNADAQPNNPELRRALLAAIAIDALDALGYLWCYWEGNLSVDDLKALTGGALLLLSVQIFAFYEAPSQSTHASRK</sequence>
<feature type="chain" id="PRO_5012294367" evidence="1">
    <location>
        <begin position="16"/>
        <end position="143"/>
    </location>
</feature>
<accession>A0A0C3GSZ5</accession>
<gene>
    <name evidence="2" type="ORF">OIDMADRAFT_60826</name>
</gene>
<protein>
    <submittedName>
        <fullName evidence="2">Uncharacterized protein</fullName>
    </submittedName>
</protein>
<name>A0A0C3GSZ5_OIDMZ</name>
<proteinExistence type="predicted"/>
<dbReference type="Pfam" id="PF14087">
    <property type="entry name" value="DUF4267"/>
    <property type="match status" value="1"/>
</dbReference>
<organism evidence="2 3">
    <name type="scientific">Oidiodendron maius (strain Zn)</name>
    <dbReference type="NCBI Taxonomy" id="913774"/>
    <lineage>
        <taxon>Eukaryota</taxon>
        <taxon>Fungi</taxon>
        <taxon>Dikarya</taxon>
        <taxon>Ascomycota</taxon>
        <taxon>Pezizomycotina</taxon>
        <taxon>Leotiomycetes</taxon>
        <taxon>Leotiomycetes incertae sedis</taxon>
        <taxon>Myxotrichaceae</taxon>
        <taxon>Oidiodendron</taxon>
    </lineage>
</organism>
<keyword evidence="3" id="KW-1185">Reference proteome</keyword>
<evidence type="ECO:0000256" key="1">
    <source>
        <dbReference type="SAM" id="SignalP"/>
    </source>
</evidence>
<dbReference type="HOGENOM" id="CLU_1806749_0_0_1"/>
<feature type="signal peptide" evidence="1">
    <location>
        <begin position="1"/>
        <end position="15"/>
    </location>
</feature>